<dbReference type="EMBL" id="BSXT01002139">
    <property type="protein sequence ID" value="GMF47251.1"/>
    <property type="molecule type" value="Genomic_DNA"/>
</dbReference>
<keyword evidence="2" id="KW-1185">Reference proteome</keyword>
<dbReference type="Proteomes" id="UP001165121">
    <property type="component" value="Unassembled WGS sequence"/>
</dbReference>
<name>A0A9W6XWW7_9STRA</name>
<evidence type="ECO:0000313" key="2">
    <source>
        <dbReference type="Proteomes" id="UP001165121"/>
    </source>
</evidence>
<sequence length="128" mass="13947">MEQRMVDPRLLKALKYLETWSVLSQDEQALAKKLSAALTALDSEETLMEATIATVGLFMTEMRTVEMSARDVALAETMARRLAAGQRALVTAERAVVDAQTKMDAVDPICSHLCALLGRLLAQLPAGE</sequence>
<proteinExistence type="predicted"/>
<comment type="caution">
    <text evidence="1">The sequence shown here is derived from an EMBL/GenBank/DDBJ whole genome shotgun (WGS) entry which is preliminary data.</text>
</comment>
<dbReference type="OrthoDB" id="90381at2759"/>
<dbReference type="AlphaFoldDB" id="A0A9W6XWW7"/>
<evidence type="ECO:0000313" key="1">
    <source>
        <dbReference type="EMBL" id="GMF47251.1"/>
    </source>
</evidence>
<protein>
    <submittedName>
        <fullName evidence="1">Unnamed protein product</fullName>
    </submittedName>
</protein>
<gene>
    <name evidence="1" type="ORF">Pfra01_001774200</name>
</gene>
<organism evidence="1 2">
    <name type="scientific">Phytophthora fragariaefolia</name>
    <dbReference type="NCBI Taxonomy" id="1490495"/>
    <lineage>
        <taxon>Eukaryota</taxon>
        <taxon>Sar</taxon>
        <taxon>Stramenopiles</taxon>
        <taxon>Oomycota</taxon>
        <taxon>Peronosporomycetes</taxon>
        <taxon>Peronosporales</taxon>
        <taxon>Peronosporaceae</taxon>
        <taxon>Phytophthora</taxon>
    </lineage>
</organism>
<accession>A0A9W6XWW7</accession>
<reference evidence="1" key="1">
    <citation type="submission" date="2023-04" db="EMBL/GenBank/DDBJ databases">
        <title>Phytophthora fragariaefolia NBRC 109709.</title>
        <authorList>
            <person name="Ichikawa N."/>
            <person name="Sato H."/>
            <person name="Tonouchi N."/>
        </authorList>
    </citation>
    <scope>NUCLEOTIDE SEQUENCE</scope>
    <source>
        <strain evidence="1">NBRC 109709</strain>
    </source>
</reference>